<name>A0ACB6QK98_9PLEO</name>
<protein>
    <submittedName>
        <fullName evidence="1">FolC bifunctional protein</fullName>
    </submittedName>
</protein>
<dbReference type="Proteomes" id="UP000799755">
    <property type="component" value="Unassembled WGS sequence"/>
</dbReference>
<sequence>MIKPGLERIGQLLKDVHLPWKSIHVAGTNGKGSICAYASALLTRRCIKTGCFTSPHLIHRWDGITINHTPVPEHVFKRVEQYFLDLNEEAKINASPFEILTATAFKLFTDQKVEVGVVEVGMGGKLDATNILNNQVVSVIARIAHDHHSFLGHSLDEIASHKAGILRPGVPYLVNPTNEWHVQQVVADYAKEIGAGPLVELDTEENREELFKTKAWHELARNMLPFQRDNAVLAYFAVIETLKGQHMSHLKARKLLPALKKKNKNGLPGRMQLQRIPSVFGSGGPQILIDGAHNEDAAVELNRYINKNLRNARLINGVPEGGRPITWVVAMSEGKDAHKFLSRLLKARDRLVATSFEPVDGMPWVKPMQPKHIADTVHNIQWDVTTIQNNEPGVLKALCTAKYLRGLGDPIVVTGSLYLVGQLLREMEEYSIYGDSRLDMPEIDRKERNHVNAFLSDLNKPFREVSLENRAYRDTASEREEQEIQVLQREIEALNKELERVNHEERDLKKCEAFPKKTPSQPREYDTALNEREDIFAEFEAIRKQLDDLSPPPSSPPRTTERNDNNLKEMVKNVPTRRSIEDVMADPVARVPIRTHFAISKDENEKMFRPRIIRPIRHDLGPQIHRIMSGPPKSSDHDDK</sequence>
<evidence type="ECO:0000313" key="1">
    <source>
        <dbReference type="EMBL" id="KAF2467003.1"/>
    </source>
</evidence>
<accession>A0ACB6QK98</accession>
<dbReference type="EMBL" id="MU003522">
    <property type="protein sequence ID" value="KAF2467003.1"/>
    <property type="molecule type" value="Genomic_DNA"/>
</dbReference>
<proteinExistence type="predicted"/>
<comment type="caution">
    <text evidence="1">The sequence shown here is derived from an EMBL/GenBank/DDBJ whole genome shotgun (WGS) entry which is preliminary data.</text>
</comment>
<keyword evidence="2" id="KW-1185">Reference proteome</keyword>
<gene>
    <name evidence="1" type="ORF">BDR25DRAFT_267769</name>
</gene>
<organism evidence="1 2">
    <name type="scientific">Lindgomyces ingoldianus</name>
    <dbReference type="NCBI Taxonomy" id="673940"/>
    <lineage>
        <taxon>Eukaryota</taxon>
        <taxon>Fungi</taxon>
        <taxon>Dikarya</taxon>
        <taxon>Ascomycota</taxon>
        <taxon>Pezizomycotina</taxon>
        <taxon>Dothideomycetes</taxon>
        <taxon>Pleosporomycetidae</taxon>
        <taxon>Pleosporales</taxon>
        <taxon>Lindgomycetaceae</taxon>
        <taxon>Lindgomyces</taxon>
    </lineage>
</organism>
<evidence type="ECO:0000313" key="2">
    <source>
        <dbReference type="Proteomes" id="UP000799755"/>
    </source>
</evidence>
<reference evidence="1" key="1">
    <citation type="journal article" date="2020" name="Stud. Mycol.">
        <title>101 Dothideomycetes genomes: a test case for predicting lifestyles and emergence of pathogens.</title>
        <authorList>
            <person name="Haridas S."/>
            <person name="Albert R."/>
            <person name="Binder M."/>
            <person name="Bloem J."/>
            <person name="Labutti K."/>
            <person name="Salamov A."/>
            <person name="Andreopoulos B."/>
            <person name="Baker S."/>
            <person name="Barry K."/>
            <person name="Bills G."/>
            <person name="Bluhm B."/>
            <person name="Cannon C."/>
            <person name="Castanera R."/>
            <person name="Culley D."/>
            <person name="Daum C."/>
            <person name="Ezra D."/>
            <person name="Gonzalez J."/>
            <person name="Henrissat B."/>
            <person name="Kuo A."/>
            <person name="Liang C."/>
            <person name="Lipzen A."/>
            <person name="Lutzoni F."/>
            <person name="Magnuson J."/>
            <person name="Mondo S."/>
            <person name="Nolan M."/>
            <person name="Ohm R."/>
            <person name="Pangilinan J."/>
            <person name="Park H.-J."/>
            <person name="Ramirez L."/>
            <person name="Alfaro M."/>
            <person name="Sun H."/>
            <person name="Tritt A."/>
            <person name="Yoshinaga Y."/>
            <person name="Zwiers L.-H."/>
            <person name="Turgeon B."/>
            <person name="Goodwin S."/>
            <person name="Spatafora J."/>
            <person name="Crous P."/>
            <person name="Grigoriev I."/>
        </authorList>
    </citation>
    <scope>NUCLEOTIDE SEQUENCE</scope>
    <source>
        <strain evidence="1">ATCC 200398</strain>
    </source>
</reference>